<evidence type="ECO:0000256" key="2">
    <source>
        <dbReference type="ARBA" id="ARBA00022771"/>
    </source>
</evidence>
<dbReference type="EMBL" id="CALTRL010002582">
    <property type="protein sequence ID" value="CAH7676096.1"/>
    <property type="molecule type" value="Genomic_DNA"/>
</dbReference>
<keyword evidence="1" id="KW-0479">Metal-binding</keyword>
<dbReference type="PROSITE" id="PS00028">
    <property type="entry name" value="ZINC_FINGER_C2H2_1"/>
    <property type="match status" value="1"/>
</dbReference>
<feature type="compositionally biased region" description="Polar residues" evidence="5">
    <location>
        <begin position="51"/>
        <end position="62"/>
    </location>
</feature>
<feature type="domain" description="C2H2-type" evidence="6">
    <location>
        <begin position="21"/>
        <end position="49"/>
    </location>
</feature>
<keyword evidence="2 4" id="KW-0863">Zinc-finger</keyword>
<organism evidence="7 8">
    <name type="scientific">Phakopsora pachyrhizi</name>
    <name type="common">Asian soybean rust disease fungus</name>
    <dbReference type="NCBI Taxonomy" id="170000"/>
    <lineage>
        <taxon>Eukaryota</taxon>
        <taxon>Fungi</taxon>
        <taxon>Dikarya</taxon>
        <taxon>Basidiomycota</taxon>
        <taxon>Pucciniomycotina</taxon>
        <taxon>Pucciniomycetes</taxon>
        <taxon>Pucciniales</taxon>
        <taxon>Phakopsoraceae</taxon>
        <taxon>Phakopsora</taxon>
    </lineage>
</organism>
<gene>
    <name evidence="7" type="ORF">PPACK8108_LOCUS11194</name>
</gene>
<dbReference type="FunFam" id="3.30.160.60:FF:000446">
    <property type="entry name" value="Zinc finger protein"/>
    <property type="match status" value="1"/>
</dbReference>
<protein>
    <recommendedName>
        <fullName evidence="6">C2H2-type domain-containing protein</fullName>
    </recommendedName>
</protein>
<name>A0AAV0AZL8_PHAPC</name>
<reference evidence="7" key="1">
    <citation type="submission" date="2022-06" db="EMBL/GenBank/DDBJ databases">
        <authorList>
            <consortium name="SYNGENTA / RWTH Aachen University"/>
        </authorList>
    </citation>
    <scope>NUCLEOTIDE SEQUENCE</scope>
</reference>
<sequence>MFARAFNMETHRNTHSGYRPHQCSNCLKFFSRRHDLHRHMVAVHQDHSKVPLSNRSSLNKSTEITKRE</sequence>
<dbReference type="InterPro" id="IPR013087">
    <property type="entry name" value="Znf_C2H2_type"/>
</dbReference>
<evidence type="ECO:0000259" key="6">
    <source>
        <dbReference type="PROSITE" id="PS50157"/>
    </source>
</evidence>
<evidence type="ECO:0000256" key="1">
    <source>
        <dbReference type="ARBA" id="ARBA00022723"/>
    </source>
</evidence>
<keyword evidence="8" id="KW-1185">Reference proteome</keyword>
<dbReference type="GO" id="GO:0008270">
    <property type="term" value="F:zinc ion binding"/>
    <property type="evidence" value="ECO:0007669"/>
    <property type="project" value="UniProtKB-KW"/>
</dbReference>
<comment type="caution">
    <text evidence="7">The sequence shown here is derived from an EMBL/GenBank/DDBJ whole genome shotgun (WGS) entry which is preliminary data.</text>
</comment>
<proteinExistence type="predicted"/>
<keyword evidence="3" id="KW-0862">Zinc</keyword>
<evidence type="ECO:0000256" key="5">
    <source>
        <dbReference type="SAM" id="MobiDB-lite"/>
    </source>
</evidence>
<accession>A0AAV0AZL8</accession>
<dbReference type="Proteomes" id="UP001153365">
    <property type="component" value="Unassembled WGS sequence"/>
</dbReference>
<dbReference type="Gene3D" id="3.30.160.60">
    <property type="entry name" value="Classic Zinc Finger"/>
    <property type="match status" value="1"/>
</dbReference>
<dbReference type="AlphaFoldDB" id="A0AAV0AZL8"/>
<dbReference type="SUPFAM" id="SSF57667">
    <property type="entry name" value="beta-beta-alpha zinc fingers"/>
    <property type="match status" value="1"/>
</dbReference>
<dbReference type="InterPro" id="IPR036236">
    <property type="entry name" value="Znf_C2H2_sf"/>
</dbReference>
<evidence type="ECO:0000256" key="4">
    <source>
        <dbReference type="PROSITE-ProRule" id="PRU00042"/>
    </source>
</evidence>
<evidence type="ECO:0000313" key="8">
    <source>
        <dbReference type="Proteomes" id="UP001153365"/>
    </source>
</evidence>
<feature type="region of interest" description="Disordered" evidence="5">
    <location>
        <begin position="44"/>
        <end position="68"/>
    </location>
</feature>
<evidence type="ECO:0000256" key="3">
    <source>
        <dbReference type="ARBA" id="ARBA00022833"/>
    </source>
</evidence>
<evidence type="ECO:0000313" key="7">
    <source>
        <dbReference type="EMBL" id="CAH7676096.1"/>
    </source>
</evidence>
<dbReference type="PROSITE" id="PS50157">
    <property type="entry name" value="ZINC_FINGER_C2H2_2"/>
    <property type="match status" value="1"/>
</dbReference>